<organism evidence="3 4">
    <name type="scientific">Bifidobacterium platyrrhinorum</name>
    <dbReference type="NCBI Taxonomy" id="2661628"/>
    <lineage>
        <taxon>Bacteria</taxon>
        <taxon>Bacillati</taxon>
        <taxon>Actinomycetota</taxon>
        <taxon>Actinomycetes</taxon>
        <taxon>Bifidobacteriales</taxon>
        <taxon>Bifidobacteriaceae</taxon>
        <taxon>Bifidobacterium</taxon>
    </lineage>
</organism>
<keyword evidence="4" id="KW-1185">Reference proteome</keyword>
<feature type="transmembrane region" description="Helical" evidence="2">
    <location>
        <begin position="105"/>
        <end position="124"/>
    </location>
</feature>
<evidence type="ECO:0000256" key="1">
    <source>
        <dbReference type="SAM" id="MobiDB-lite"/>
    </source>
</evidence>
<name>A0A6L9SU35_9BIFI</name>
<feature type="region of interest" description="Disordered" evidence="1">
    <location>
        <begin position="300"/>
        <end position="322"/>
    </location>
</feature>
<evidence type="ECO:0000256" key="2">
    <source>
        <dbReference type="SAM" id="Phobius"/>
    </source>
</evidence>
<feature type="compositionally biased region" description="Low complexity" evidence="1">
    <location>
        <begin position="300"/>
        <end position="312"/>
    </location>
</feature>
<feature type="region of interest" description="Disordered" evidence="1">
    <location>
        <begin position="1"/>
        <end position="57"/>
    </location>
</feature>
<keyword evidence="2" id="KW-0812">Transmembrane</keyword>
<evidence type="ECO:0000313" key="4">
    <source>
        <dbReference type="Proteomes" id="UP000483293"/>
    </source>
</evidence>
<feature type="compositionally biased region" description="Basic and acidic residues" evidence="1">
    <location>
        <begin position="14"/>
        <end position="25"/>
    </location>
</feature>
<dbReference type="AlphaFoldDB" id="A0A6L9SU35"/>
<accession>A0A6L9SU35</accession>
<feature type="transmembrane region" description="Helical" evidence="2">
    <location>
        <begin position="67"/>
        <end position="85"/>
    </location>
</feature>
<gene>
    <name evidence="3" type="ORF">GFD21_07780</name>
</gene>
<comment type="caution">
    <text evidence="3">The sequence shown here is derived from an EMBL/GenBank/DDBJ whole genome shotgun (WGS) entry which is preliminary data.</text>
</comment>
<dbReference type="Proteomes" id="UP000483293">
    <property type="component" value="Unassembled WGS sequence"/>
</dbReference>
<keyword evidence="2" id="KW-0472">Membrane</keyword>
<feature type="transmembrane region" description="Helical" evidence="2">
    <location>
        <begin position="136"/>
        <end position="162"/>
    </location>
</feature>
<dbReference type="RefSeq" id="WP_163197410.1">
    <property type="nucleotide sequence ID" value="NZ_WHZV01000006.1"/>
</dbReference>
<proteinExistence type="predicted"/>
<feature type="compositionally biased region" description="Acidic residues" evidence="1">
    <location>
        <begin position="1"/>
        <end position="11"/>
    </location>
</feature>
<reference evidence="3 4" key="1">
    <citation type="submission" date="2019-10" db="EMBL/GenBank/DDBJ databases">
        <title>Bifidobacterium from non-human primates.</title>
        <authorList>
            <person name="Modesto M."/>
        </authorList>
    </citation>
    <scope>NUCLEOTIDE SEQUENCE [LARGE SCALE GENOMIC DNA]</scope>
    <source>
        <strain evidence="3 4">SMA15</strain>
    </source>
</reference>
<evidence type="ECO:0000313" key="3">
    <source>
        <dbReference type="EMBL" id="NEG55659.1"/>
    </source>
</evidence>
<sequence length="322" mass="33575">MKGDTMNEDYDFFAGRDDASGDSGRRASRRARGTRDEPRRPAARRAANRRDITYHAGHRPGGVSRTLAIVALLCGLAAIACGAASAAHEIAPAYVDPDGTVPGRLIAIACAVLIGVTLVLVIIARATVPRRVSHRGVASGGIITMVFAVMLLTLGVVVGVLFPDGLVRPAVRDEAPVNSSDRMRFDVERVTGVCTSGWQDIDVDVYPGVESASVCPDTRVAYLTFDSESAAKLYRNAVRTKIGDLLGEYASQAADATGGDWRTLSGGRWIAFGDASDMTLLQKEWGGTLARIGATGGDGTSANASSAAGGRTLSIGGTPAAR</sequence>
<dbReference type="EMBL" id="WHZV01000006">
    <property type="protein sequence ID" value="NEG55659.1"/>
    <property type="molecule type" value="Genomic_DNA"/>
</dbReference>
<keyword evidence="2" id="KW-1133">Transmembrane helix</keyword>
<protein>
    <submittedName>
        <fullName evidence="3">Uncharacterized protein</fullName>
    </submittedName>
</protein>